<dbReference type="PRINTS" id="PR00237">
    <property type="entry name" value="GPCRRHODOPSN"/>
</dbReference>
<dbReference type="Gene3D" id="1.20.1070.10">
    <property type="entry name" value="Rhodopsin 7-helix transmembrane proteins"/>
    <property type="match status" value="1"/>
</dbReference>
<keyword evidence="5 8" id="KW-0472">Membrane</keyword>
<feature type="transmembrane region" description="Helical" evidence="8">
    <location>
        <begin position="61"/>
        <end position="82"/>
    </location>
</feature>
<feature type="transmembrane region" description="Helical" evidence="8">
    <location>
        <begin position="552"/>
        <end position="571"/>
    </location>
</feature>
<evidence type="ECO:0000313" key="11">
    <source>
        <dbReference type="EMBL" id="CAF1205622.1"/>
    </source>
</evidence>
<dbReference type="Pfam" id="PF00001">
    <property type="entry name" value="7tm_1"/>
    <property type="match status" value="1"/>
</dbReference>
<keyword evidence="3 8" id="KW-1133">Transmembrane helix</keyword>
<keyword evidence="6" id="KW-0675">Receptor</keyword>
<feature type="transmembrane region" description="Helical" evidence="8">
    <location>
        <begin position="634"/>
        <end position="657"/>
    </location>
</feature>
<evidence type="ECO:0000313" key="13">
    <source>
        <dbReference type="Proteomes" id="UP000663877"/>
    </source>
</evidence>
<feature type="transmembrane region" description="Helical" evidence="8">
    <location>
        <begin position="408"/>
        <end position="429"/>
    </location>
</feature>
<dbReference type="GO" id="GO:0005886">
    <property type="term" value="C:plasma membrane"/>
    <property type="evidence" value="ECO:0007669"/>
    <property type="project" value="TreeGrafter"/>
</dbReference>
<dbReference type="GO" id="GO:0004930">
    <property type="term" value="F:G protein-coupled receptor activity"/>
    <property type="evidence" value="ECO:0007669"/>
    <property type="project" value="UniProtKB-KW"/>
</dbReference>
<evidence type="ECO:0000256" key="6">
    <source>
        <dbReference type="ARBA" id="ARBA00023170"/>
    </source>
</evidence>
<keyword evidence="7" id="KW-0807">Transducer</keyword>
<feature type="transmembrane region" description="Helical" evidence="8">
    <location>
        <begin position="236"/>
        <end position="260"/>
    </location>
</feature>
<keyword evidence="12" id="KW-1185">Reference proteome</keyword>
<comment type="caution">
    <text evidence="10">The sequence shown here is derived from an EMBL/GenBank/DDBJ whole genome shotgun (WGS) entry which is preliminary data.</text>
</comment>
<evidence type="ECO:0000313" key="12">
    <source>
        <dbReference type="Proteomes" id="UP000663832"/>
    </source>
</evidence>
<sequence length="683" mass="78553">MNRFLCDPHDLMLNNMTAFKFSQKLSNISIYVLPILALVGNSLTLLVVFNNIQLNHSSFSVYIKSMAISDTLVLLFKFISYQNKESKYYFSSMCTILIFCGEASVLLSIWTIVAITIERTLVVLFPLHIKKFVSVYRARVLTTIIAMLTIIVSARLLIIPIDTSVKQTKRCHPQLNWHSYRQLNMTITQFGYIYIPLPIVIIGNLLTICTVKKAVIQRHDLLTHGNRSTQSNENQLMLMLLMVTLMFIVYFVPFTLTNIISRWGLPFNICFTRKSFEIYIILRALCEFLKDLNFCTNFIIYCISGRRFRHAFYSLHKCNNQQSINTSQYSETNKDRRRSIIYSGGLKLPTTNAIDESGILGTRRGLANIRWYEYTFLILGILATLVTVGLTIARLVTNHCSNSAEVAYGILILVHSIFLLLFLITGIFYQRITDIVAFFISAVMLTIYVITHYLTQKSRPASSCNTQEEIRLTRLIFTIVFNICFIPLTFLVIKDYRRDEFSKRLFGAFPIARRPLQLYGVFDCILRLSTMLSISTLVLNTYNYTDHNALDTVLLSMGIPIALLWLGFGIGMARLENLILLFIFYFLSLFQLGFLSYSLYTTIKYSKEKSQIPASTTTSTAANVVVDFVPILHVLYVCLTANLLAHIISMILAFCCTRNFNKGLKERVFNNKFDKWFQQRFQK</sequence>
<evidence type="ECO:0000256" key="4">
    <source>
        <dbReference type="ARBA" id="ARBA00023040"/>
    </source>
</evidence>
<reference evidence="10" key="1">
    <citation type="submission" date="2021-02" db="EMBL/GenBank/DDBJ databases">
        <authorList>
            <person name="Nowell W R."/>
        </authorList>
    </citation>
    <scope>NUCLEOTIDE SEQUENCE</scope>
</reference>
<evidence type="ECO:0000256" key="7">
    <source>
        <dbReference type="ARBA" id="ARBA00023224"/>
    </source>
</evidence>
<dbReference type="EMBL" id="CAJNOI010000011">
    <property type="protein sequence ID" value="CAF0791438.1"/>
    <property type="molecule type" value="Genomic_DNA"/>
</dbReference>
<dbReference type="InterPro" id="IPR017452">
    <property type="entry name" value="GPCR_Rhodpsn_7TM"/>
</dbReference>
<dbReference type="PANTHER" id="PTHR24243:SF230">
    <property type="entry name" value="G-PROTEIN COUPLED RECEPTORS FAMILY 1 PROFILE DOMAIN-CONTAINING PROTEIN"/>
    <property type="match status" value="1"/>
</dbReference>
<dbReference type="PROSITE" id="PS50262">
    <property type="entry name" value="G_PROTEIN_RECEP_F1_2"/>
    <property type="match status" value="1"/>
</dbReference>
<evidence type="ECO:0000256" key="8">
    <source>
        <dbReference type="SAM" id="Phobius"/>
    </source>
</evidence>
<proteinExistence type="predicted"/>
<feature type="transmembrane region" description="Helical" evidence="8">
    <location>
        <begin position="516"/>
        <end position="540"/>
    </location>
</feature>
<accession>A0A813S804</accession>
<dbReference type="InterPro" id="IPR056691">
    <property type="entry name" value="DUF7789"/>
</dbReference>
<dbReference type="InterPro" id="IPR000276">
    <property type="entry name" value="GPCR_Rhodpsn"/>
</dbReference>
<dbReference type="Proteomes" id="UP000663877">
    <property type="component" value="Unassembled WGS sequence"/>
</dbReference>
<feature type="transmembrane region" description="Helical" evidence="8">
    <location>
        <begin position="88"/>
        <end position="117"/>
    </location>
</feature>
<evidence type="ECO:0000256" key="3">
    <source>
        <dbReference type="ARBA" id="ARBA00022989"/>
    </source>
</evidence>
<feature type="transmembrane region" description="Helical" evidence="8">
    <location>
        <begin position="193"/>
        <end position="215"/>
    </location>
</feature>
<dbReference type="PANTHER" id="PTHR24243">
    <property type="entry name" value="G-PROTEIN COUPLED RECEPTOR"/>
    <property type="match status" value="1"/>
</dbReference>
<feature type="transmembrane region" description="Helical" evidence="8">
    <location>
        <begin position="280"/>
        <end position="303"/>
    </location>
</feature>
<feature type="transmembrane region" description="Helical" evidence="8">
    <location>
        <begin position="138"/>
        <end position="158"/>
    </location>
</feature>
<protein>
    <recommendedName>
        <fullName evidence="9">G-protein coupled receptors family 1 profile domain-containing protein</fullName>
    </recommendedName>
</protein>
<name>A0A813S804_9BILA</name>
<feature type="transmembrane region" description="Helical" evidence="8">
    <location>
        <begin position="436"/>
        <end position="455"/>
    </location>
</feature>
<keyword evidence="2 8" id="KW-0812">Transmembrane</keyword>
<dbReference type="OrthoDB" id="9990906at2759"/>
<keyword evidence="4" id="KW-0297">G-protein coupled receptor</keyword>
<evidence type="ECO:0000256" key="5">
    <source>
        <dbReference type="ARBA" id="ARBA00023136"/>
    </source>
</evidence>
<evidence type="ECO:0000259" key="9">
    <source>
        <dbReference type="PROSITE" id="PS50262"/>
    </source>
</evidence>
<dbReference type="Pfam" id="PF25044">
    <property type="entry name" value="DUF7789"/>
    <property type="match status" value="1"/>
</dbReference>
<comment type="subcellular location">
    <subcellularLocation>
        <location evidence="1">Membrane</location>
        <topology evidence="1">Multi-pass membrane protein</topology>
    </subcellularLocation>
</comment>
<feature type="transmembrane region" description="Helical" evidence="8">
    <location>
        <begin position="475"/>
        <end position="496"/>
    </location>
</feature>
<dbReference type="SUPFAM" id="SSF81321">
    <property type="entry name" value="Family A G protein-coupled receptor-like"/>
    <property type="match status" value="1"/>
</dbReference>
<gene>
    <name evidence="10" type="ORF">BJG266_LOCUS4697</name>
    <name evidence="11" type="ORF">QVE165_LOCUS26070</name>
</gene>
<feature type="transmembrane region" description="Helical" evidence="8">
    <location>
        <begin position="374"/>
        <end position="396"/>
    </location>
</feature>
<feature type="domain" description="G-protein coupled receptors family 1 profile" evidence="9">
    <location>
        <begin position="40"/>
        <end position="301"/>
    </location>
</feature>
<evidence type="ECO:0000256" key="2">
    <source>
        <dbReference type="ARBA" id="ARBA00022692"/>
    </source>
</evidence>
<feature type="transmembrane region" description="Helical" evidence="8">
    <location>
        <begin position="28"/>
        <end position="49"/>
    </location>
</feature>
<organism evidence="10 13">
    <name type="scientific">Adineta steineri</name>
    <dbReference type="NCBI Taxonomy" id="433720"/>
    <lineage>
        <taxon>Eukaryota</taxon>
        <taxon>Metazoa</taxon>
        <taxon>Spiralia</taxon>
        <taxon>Gnathifera</taxon>
        <taxon>Rotifera</taxon>
        <taxon>Eurotatoria</taxon>
        <taxon>Bdelloidea</taxon>
        <taxon>Adinetida</taxon>
        <taxon>Adinetidae</taxon>
        <taxon>Adineta</taxon>
    </lineage>
</organism>
<dbReference type="Proteomes" id="UP000663832">
    <property type="component" value="Unassembled WGS sequence"/>
</dbReference>
<dbReference type="AlphaFoldDB" id="A0A813S804"/>
<evidence type="ECO:0000256" key="1">
    <source>
        <dbReference type="ARBA" id="ARBA00004141"/>
    </source>
</evidence>
<evidence type="ECO:0000313" key="10">
    <source>
        <dbReference type="EMBL" id="CAF0791438.1"/>
    </source>
</evidence>
<dbReference type="EMBL" id="CAJNOM010000192">
    <property type="protein sequence ID" value="CAF1205622.1"/>
    <property type="molecule type" value="Genomic_DNA"/>
</dbReference>
<feature type="transmembrane region" description="Helical" evidence="8">
    <location>
        <begin position="578"/>
        <end position="600"/>
    </location>
</feature>